<evidence type="ECO:0000313" key="4">
    <source>
        <dbReference type="Proteomes" id="UP000011885"/>
    </source>
</evidence>
<dbReference type="Proteomes" id="UP000011885">
    <property type="component" value="Unassembled WGS sequence"/>
</dbReference>
<dbReference type="GO" id="GO:0004867">
    <property type="term" value="F:serine-type endopeptidase inhibitor activity"/>
    <property type="evidence" value="ECO:0007669"/>
    <property type="project" value="InterPro"/>
</dbReference>
<dbReference type="PANTHER" id="PTHR11461">
    <property type="entry name" value="SERINE PROTEASE INHIBITOR, SERPIN"/>
    <property type="match status" value="1"/>
</dbReference>
<evidence type="ECO:0000256" key="1">
    <source>
        <dbReference type="RuleBase" id="RU000411"/>
    </source>
</evidence>
<dbReference type="InterPro" id="IPR023795">
    <property type="entry name" value="Serpin_CS"/>
</dbReference>
<protein>
    <submittedName>
        <fullName evidence="3">Protease inhibitor I4, serpin</fullName>
    </submittedName>
</protein>
<dbReference type="AlphaFoldDB" id="M5UDB7"/>
<feature type="domain" description="Serpin" evidence="2">
    <location>
        <begin position="1"/>
        <end position="207"/>
    </location>
</feature>
<keyword evidence="4" id="KW-1185">Reference proteome</keyword>
<proteinExistence type="inferred from homology"/>
<dbReference type="InterPro" id="IPR036186">
    <property type="entry name" value="Serpin_sf"/>
</dbReference>
<dbReference type="PROSITE" id="PS00284">
    <property type="entry name" value="SERPIN"/>
    <property type="match status" value="1"/>
</dbReference>
<reference evidence="3 4" key="1">
    <citation type="journal article" date="2013" name="Mar. Genomics">
        <title>Expression of sulfatases in Rhodopirellula baltica and the diversity of sulfatases in the genus Rhodopirellula.</title>
        <authorList>
            <person name="Wegner C.E."/>
            <person name="Richter-Heitmann T."/>
            <person name="Klindworth A."/>
            <person name="Klockow C."/>
            <person name="Richter M."/>
            <person name="Achstetter T."/>
            <person name="Glockner F.O."/>
            <person name="Harder J."/>
        </authorList>
    </citation>
    <scope>NUCLEOTIDE SEQUENCE [LARGE SCALE GENOMIC DNA]</scope>
    <source>
        <strain evidence="3 4">SM41</strain>
    </source>
</reference>
<dbReference type="InterPro" id="IPR023796">
    <property type="entry name" value="Serpin_dom"/>
</dbReference>
<dbReference type="PATRIC" id="fig|1263870.3.peg.4823"/>
<dbReference type="SMART" id="SM00093">
    <property type="entry name" value="SERPIN"/>
    <property type="match status" value="1"/>
</dbReference>
<accession>M5UDB7</accession>
<name>M5UDB7_9BACT</name>
<gene>
    <name evidence="3" type="ORF">RSSM_04559</name>
</gene>
<evidence type="ECO:0000259" key="2">
    <source>
        <dbReference type="SMART" id="SM00093"/>
    </source>
</evidence>
<comment type="caution">
    <text evidence="3">The sequence shown here is derived from an EMBL/GenBank/DDBJ whole genome shotgun (WGS) entry which is preliminary data.</text>
</comment>
<dbReference type="SUPFAM" id="SSF56574">
    <property type="entry name" value="Serpins"/>
    <property type="match status" value="1"/>
</dbReference>
<dbReference type="EMBL" id="ANOH01000314">
    <property type="protein sequence ID" value="EMI54003.1"/>
    <property type="molecule type" value="Genomic_DNA"/>
</dbReference>
<dbReference type="PANTHER" id="PTHR11461:SF211">
    <property type="entry name" value="GH10112P-RELATED"/>
    <property type="match status" value="1"/>
</dbReference>
<dbReference type="InterPro" id="IPR042185">
    <property type="entry name" value="Serpin_sf_2"/>
</dbReference>
<dbReference type="GO" id="GO:0005615">
    <property type="term" value="C:extracellular space"/>
    <property type="evidence" value="ECO:0007669"/>
    <property type="project" value="InterPro"/>
</dbReference>
<dbReference type="Gene3D" id="3.30.497.10">
    <property type="entry name" value="Antithrombin, subunit I, domain 2"/>
    <property type="match status" value="1"/>
</dbReference>
<dbReference type="InterPro" id="IPR000215">
    <property type="entry name" value="Serpin_fam"/>
</dbReference>
<dbReference type="InterPro" id="IPR042178">
    <property type="entry name" value="Serpin_sf_1"/>
</dbReference>
<organism evidence="3 4">
    <name type="scientific">Rhodopirellula sallentina SM41</name>
    <dbReference type="NCBI Taxonomy" id="1263870"/>
    <lineage>
        <taxon>Bacteria</taxon>
        <taxon>Pseudomonadati</taxon>
        <taxon>Planctomycetota</taxon>
        <taxon>Planctomycetia</taxon>
        <taxon>Pirellulales</taxon>
        <taxon>Pirellulaceae</taxon>
        <taxon>Rhodopirellula</taxon>
    </lineage>
</organism>
<evidence type="ECO:0000313" key="3">
    <source>
        <dbReference type="EMBL" id="EMI54003.1"/>
    </source>
</evidence>
<sequence length="207" mass="22798">MLTNTVDFKGSWQSPFPKSDYQMNWVQSGKTKSVSGMSQTNVFNFVENSQVQVLELPYAGIPLSMLVILPRPDQDFGQFRTKLSLGALNKIRGQLKPTRVRVELPKFSFAFQLSARQQLETAMPLAFSEKADFSGISESGDIHLHDVVHKAFIAVDEDGTEASAASAVVAGVKQLAEAEFLAQRPFIFLLVDDESGAIWFGGQLVNP</sequence>
<dbReference type="Pfam" id="PF00079">
    <property type="entry name" value="Serpin"/>
    <property type="match status" value="1"/>
</dbReference>
<dbReference type="Gene3D" id="2.30.39.10">
    <property type="entry name" value="Alpha-1-antitrypsin, domain 1"/>
    <property type="match status" value="1"/>
</dbReference>
<comment type="similarity">
    <text evidence="1">Belongs to the serpin family.</text>
</comment>